<dbReference type="EMBL" id="WITC01000008">
    <property type="protein sequence ID" value="MQX13421.1"/>
    <property type="molecule type" value="Genomic_DNA"/>
</dbReference>
<accession>A0A6N7L6F6</accession>
<name>A0A6N7L6F6_SINTE</name>
<protein>
    <submittedName>
        <fullName evidence="1">Uncharacterized protein</fullName>
    </submittedName>
</protein>
<sequence>MSGKEKSAPSRLDPRDRLILALYAQLKAERETRCAFEEAIANGVLSKEVLQALLADPVPTVTGEHIAAIERVLARDPPRNEPEPRRRLGR</sequence>
<dbReference type="Proteomes" id="UP000439983">
    <property type="component" value="Unassembled WGS sequence"/>
</dbReference>
<dbReference type="RefSeq" id="WP_153436544.1">
    <property type="nucleotide sequence ID" value="NZ_CP121659.1"/>
</dbReference>
<evidence type="ECO:0000313" key="2">
    <source>
        <dbReference type="Proteomes" id="UP000439983"/>
    </source>
</evidence>
<reference evidence="1 2" key="1">
    <citation type="journal article" date="2013" name="Genome Biol.">
        <title>Comparative genomics of the core and accessory genomes of 48 Sinorhizobium strains comprising five genospecies.</title>
        <authorList>
            <person name="Sugawara M."/>
            <person name="Epstein B."/>
            <person name="Badgley B.D."/>
            <person name="Unno T."/>
            <person name="Xu L."/>
            <person name="Reese J."/>
            <person name="Gyaneshwar P."/>
            <person name="Denny R."/>
            <person name="Mudge J."/>
            <person name="Bharti A.K."/>
            <person name="Farmer A.D."/>
            <person name="May G.D."/>
            <person name="Woodward J.E."/>
            <person name="Medigue C."/>
            <person name="Vallenet D."/>
            <person name="Lajus A."/>
            <person name="Rouy Z."/>
            <person name="Martinez-Vaz B."/>
            <person name="Tiffin P."/>
            <person name="Young N.D."/>
            <person name="Sadowsky M.J."/>
        </authorList>
    </citation>
    <scope>NUCLEOTIDE SEQUENCE [LARGE SCALE GENOMIC DNA]</scope>
    <source>
        <strain evidence="1 2">USDA4894</strain>
    </source>
</reference>
<dbReference type="OrthoDB" id="8421409at2"/>
<keyword evidence="2" id="KW-1185">Reference proteome</keyword>
<comment type="caution">
    <text evidence="1">The sequence shown here is derived from an EMBL/GenBank/DDBJ whole genome shotgun (WGS) entry which is preliminary data.</text>
</comment>
<organism evidence="1 2">
    <name type="scientific">Sinorhizobium terangae</name>
    <dbReference type="NCBI Taxonomy" id="110322"/>
    <lineage>
        <taxon>Bacteria</taxon>
        <taxon>Pseudomonadati</taxon>
        <taxon>Pseudomonadota</taxon>
        <taxon>Alphaproteobacteria</taxon>
        <taxon>Hyphomicrobiales</taxon>
        <taxon>Rhizobiaceae</taxon>
        <taxon>Sinorhizobium/Ensifer group</taxon>
        <taxon>Sinorhizobium</taxon>
    </lineage>
</organism>
<gene>
    <name evidence="1" type="ORF">GHK62_01215</name>
</gene>
<proteinExistence type="predicted"/>
<evidence type="ECO:0000313" key="1">
    <source>
        <dbReference type="EMBL" id="MQX13421.1"/>
    </source>
</evidence>
<dbReference type="AlphaFoldDB" id="A0A6N7L6F6"/>